<evidence type="ECO:0000313" key="3">
    <source>
        <dbReference type="Proteomes" id="UP000266861"/>
    </source>
</evidence>
<gene>
    <name evidence="2" type="ORF">Glove_469g25</name>
</gene>
<reference evidence="2 3" key="1">
    <citation type="submission" date="2018-08" db="EMBL/GenBank/DDBJ databases">
        <title>Genome and evolution of the arbuscular mycorrhizal fungus Diversispora epigaea (formerly Glomus versiforme) and its bacterial endosymbionts.</title>
        <authorList>
            <person name="Sun X."/>
            <person name="Fei Z."/>
            <person name="Harrison M."/>
        </authorList>
    </citation>
    <scope>NUCLEOTIDE SEQUENCE [LARGE SCALE GENOMIC DNA]</scope>
    <source>
        <strain evidence="2 3">IT104</strain>
    </source>
</reference>
<keyword evidence="3" id="KW-1185">Reference proteome</keyword>
<proteinExistence type="predicted"/>
<evidence type="ECO:0000256" key="1">
    <source>
        <dbReference type="SAM" id="Phobius"/>
    </source>
</evidence>
<evidence type="ECO:0000313" key="2">
    <source>
        <dbReference type="EMBL" id="RHZ51815.1"/>
    </source>
</evidence>
<dbReference type="AlphaFoldDB" id="A0A397GLQ4"/>
<keyword evidence="1" id="KW-0472">Membrane</keyword>
<keyword evidence="1" id="KW-0812">Transmembrane</keyword>
<accession>A0A397GLQ4</accession>
<feature type="transmembrane region" description="Helical" evidence="1">
    <location>
        <begin position="12"/>
        <end position="33"/>
    </location>
</feature>
<keyword evidence="1" id="KW-1133">Transmembrane helix</keyword>
<organism evidence="2 3">
    <name type="scientific">Diversispora epigaea</name>
    <dbReference type="NCBI Taxonomy" id="1348612"/>
    <lineage>
        <taxon>Eukaryota</taxon>
        <taxon>Fungi</taxon>
        <taxon>Fungi incertae sedis</taxon>
        <taxon>Mucoromycota</taxon>
        <taxon>Glomeromycotina</taxon>
        <taxon>Glomeromycetes</taxon>
        <taxon>Diversisporales</taxon>
        <taxon>Diversisporaceae</taxon>
        <taxon>Diversispora</taxon>
    </lineage>
</organism>
<comment type="caution">
    <text evidence="2">The sequence shown here is derived from an EMBL/GenBank/DDBJ whole genome shotgun (WGS) entry which is preliminary data.</text>
</comment>
<protein>
    <submittedName>
        <fullName evidence="2">Uncharacterized protein</fullName>
    </submittedName>
</protein>
<dbReference type="Proteomes" id="UP000266861">
    <property type="component" value="Unassembled WGS sequence"/>
</dbReference>
<sequence length="77" mass="9033">MVDFFESRDINRSSTCCLAFLLIFGLIPVFLFYHVSRSILCEDSGDQRFQKRYLKKLEKRETSEIVEDAEVARCSEC</sequence>
<name>A0A397GLQ4_9GLOM</name>
<dbReference type="EMBL" id="PQFF01000411">
    <property type="protein sequence ID" value="RHZ51815.1"/>
    <property type="molecule type" value="Genomic_DNA"/>
</dbReference>